<dbReference type="EMBL" id="CP034208">
    <property type="protein sequence ID" value="QBZ62640.1"/>
    <property type="molecule type" value="Genomic_DNA"/>
</dbReference>
<evidence type="ECO:0000313" key="4">
    <source>
        <dbReference type="Proteomes" id="UP000294847"/>
    </source>
</evidence>
<evidence type="ECO:0000256" key="2">
    <source>
        <dbReference type="SAM" id="SignalP"/>
    </source>
</evidence>
<dbReference type="AlphaFoldDB" id="A0A4P7NKR9"/>
<name>A0A4P7NKR9_PYROR</name>
<dbReference type="Proteomes" id="UP000294847">
    <property type="component" value="Chromosome 5"/>
</dbReference>
<protein>
    <submittedName>
        <fullName evidence="3">Uncharacterized protein</fullName>
    </submittedName>
</protein>
<gene>
    <name evidence="3" type="ORF">PoMZ_11523</name>
</gene>
<feature type="chain" id="PRO_5020815784" evidence="2">
    <location>
        <begin position="31"/>
        <end position="111"/>
    </location>
</feature>
<sequence>MDMKLAQHLPLYMSPLTLQMILVWLNSVEAGRPPAGPERDGAQDEHDSWGRGCSSTPGKPARCPDIGPAPTRLPPPPVAGPRRFELSPSRAPAIPSKNPARFERRPGRRWT</sequence>
<reference evidence="3 4" key="1">
    <citation type="journal article" date="2019" name="Mol. Biol. Evol.">
        <title>Blast fungal genomes show frequent chromosomal changes, gene gains and losses, and effector gene turnover.</title>
        <authorList>
            <person name="Gomez Luciano L.B."/>
            <person name="Jason Tsai I."/>
            <person name="Chuma I."/>
            <person name="Tosa Y."/>
            <person name="Chen Y.H."/>
            <person name="Li J.Y."/>
            <person name="Li M.Y."/>
            <person name="Jade Lu M.Y."/>
            <person name="Nakayashiki H."/>
            <person name="Li W.H."/>
        </authorList>
    </citation>
    <scope>NUCLEOTIDE SEQUENCE [LARGE SCALE GENOMIC DNA]</scope>
    <source>
        <strain evidence="3">MZ5-1-6</strain>
    </source>
</reference>
<proteinExistence type="predicted"/>
<evidence type="ECO:0000256" key="1">
    <source>
        <dbReference type="SAM" id="MobiDB-lite"/>
    </source>
</evidence>
<feature type="compositionally biased region" description="Basic and acidic residues" evidence="1">
    <location>
        <begin position="37"/>
        <end position="49"/>
    </location>
</feature>
<keyword evidence="2" id="KW-0732">Signal</keyword>
<organism evidence="3 4">
    <name type="scientific">Pyricularia oryzae</name>
    <name type="common">Rice blast fungus</name>
    <name type="synonym">Magnaporthe oryzae</name>
    <dbReference type="NCBI Taxonomy" id="318829"/>
    <lineage>
        <taxon>Eukaryota</taxon>
        <taxon>Fungi</taxon>
        <taxon>Dikarya</taxon>
        <taxon>Ascomycota</taxon>
        <taxon>Pezizomycotina</taxon>
        <taxon>Sordariomycetes</taxon>
        <taxon>Sordariomycetidae</taxon>
        <taxon>Magnaporthales</taxon>
        <taxon>Pyriculariaceae</taxon>
        <taxon>Pyricularia</taxon>
    </lineage>
</organism>
<evidence type="ECO:0000313" key="3">
    <source>
        <dbReference type="EMBL" id="QBZ62640.1"/>
    </source>
</evidence>
<feature type="signal peptide" evidence="2">
    <location>
        <begin position="1"/>
        <end position="30"/>
    </location>
</feature>
<accession>A0A4P7NKR9</accession>
<feature type="region of interest" description="Disordered" evidence="1">
    <location>
        <begin position="30"/>
        <end position="111"/>
    </location>
</feature>